<evidence type="ECO:0000256" key="2">
    <source>
        <dbReference type="SAM" id="Phobius"/>
    </source>
</evidence>
<gene>
    <name evidence="3" type="ORF">Athai_56480</name>
</gene>
<accession>A0A7R7DUL7</accession>
<dbReference type="EMBL" id="AP023355">
    <property type="protein sequence ID" value="BCJ38145.1"/>
    <property type="molecule type" value="Genomic_DNA"/>
</dbReference>
<evidence type="ECO:0000313" key="4">
    <source>
        <dbReference type="Proteomes" id="UP000611640"/>
    </source>
</evidence>
<proteinExistence type="predicted"/>
<dbReference type="KEGG" id="atl:Athai_56480"/>
<protein>
    <submittedName>
        <fullName evidence="3">Uncharacterized protein</fullName>
    </submittedName>
</protein>
<sequence>MSPWAAWPDGPCSNRTRARVAPATRARPPATGVPARADRVRRVAAILGRDRAGSLLTRLAGGAIADRYSRRTVLITAPLVQAVLMGVVTVLARFGRFLAEQDI</sequence>
<evidence type="ECO:0000256" key="1">
    <source>
        <dbReference type="SAM" id="MobiDB-lite"/>
    </source>
</evidence>
<dbReference type="Proteomes" id="UP000611640">
    <property type="component" value="Chromosome"/>
</dbReference>
<feature type="compositionally biased region" description="Low complexity" evidence="1">
    <location>
        <begin position="19"/>
        <end position="34"/>
    </location>
</feature>
<feature type="region of interest" description="Disordered" evidence="1">
    <location>
        <begin position="1"/>
        <end position="34"/>
    </location>
</feature>
<feature type="transmembrane region" description="Helical" evidence="2">
    <location>
        <begin position="73"/>
        <end position="94"/>
    </location>
</feature>
<keyword evidence="4" id="KW-1185">Reference proteome</keyword>
<keyword evidence="2" id="KW-0812">Transmembrane</keyword>
<keyword evidence="2" id="KW-1133">Transmembrane helix</keyword>
<dbReference type="AlphaFoldDB" id="A0A7R7DUL7"/>
<keyword evidence="2" id="KW-0472">Membrane</keyword>
<organism evidence="3 4">
    <name type="scientific">Actinocatenispora thailandica</name>
    <dbReference type="NCBI Taxonomy" id="227318"/>
    <lineage>
        <taxon>Bacteria</taxon>
        <taxon>Bacillati</taxon>
        <taxon>Actinomycetota</taxon>
        <taxon>Actinomycetes</taxon>
        <taxon>Micromonosporales</taxon>
        <taxon>Micromonosporaceae</taxon>
        <taxon>Actinocatenispora</taxon>
    </lineage>
</organism>
<name>A0A7R7DUL7_9ACTN</name>
<evidence type="ECO:0000313" key="3">
    <source>
        <dbReference type="EMBL" id="BCJ38145.1"/>
    </source>
</evidence>
<reference evidence="3 4" key="1">
    <citation type="submission" date="2020-08" db="EMBL/GenBank/DDBJ databases">
        <title>Whole genome shotgun sequence of Actinocatenispora thailandica NBRC 105041.</title>
        <authorList>
            <person name="Komaki H."/>
            <person name="Tamura T."/>
        </authorList>
    </citation>
    <scope>NUCLEOTIDE SEQUENCE [LARGE SCALE GENOMIC DNA]</scope>
    <source>
        <strain evidence="3 4">NBRC 105041</strain>
    </source>
</reference>